<accession>A0ABQ6HK19</accession>
<dbReference type="InterPro" id="IPR059125">
    <property type="entry name" value="Ferritin_actino"/>
</dbReference>
<protein>
    <recommendedName>
        <fullName evidence="1">Ferritin-like domain-containing protein</fullName>
    </recommendedName>
</protein>
<dbReference type="SUPFAM" id="SSF47240">
    <property type="entry name" value="Ferritin-like"/>
    <property type="match status" value="1"/>
</dbReference>
<name>A0ABQ6HK19_9MICO</name>
<dbReference type="RefSeq" id="WP_241444284.1">
    <property type="nucleotide sequence ID" value="NZ_BSUJ01000001.1"/>
</dbReference>
<dbReference type="EMBL" id="BSUJ01000001">
    <property type="protein sequence ID" value="GMA18470.1"/>
    <property type="molecule type" value="Genomic_DNA"/>
</dbReference>
<reference evidence="3" key="1">
    <citation type="journal article" date="2019" name="Int. J. Syst. Evol. Microbiol.">
        <title>The Global Catalogue of Microorganisms (GCM) 10K type strain sequencing project: providing services to taxonomists for standard genome sequencing and annotation.</title>
        <authorList>
            <consortium name="The Broad Institute Genomics Platform"/>
            <consortium name="The Broad Institute Genome Sequencing Center for Infectious Disease"/>
            <person name="Wu L."/>
            <person name="Ma J."/>
        </authorList>
    </citation>
    <scope>NUCLEOTIDE SEQUENCE [LARGE SCALE GENOMIC DNA]</scope>
    <source>
        <strain evidence="3">NBRC 105830</strain>
    </source>
</reference>
<keyword evidence="3" id="KW-1185">Reference proteome</keyword>
<proteinExistence type="predicted"/>
<dbReference type="InterPro" id="IPR012347">
    <property type="entry name" value="Ferritin-like"/>
</dbReference>
<evidence type="ECO:0000313" key="2">
    <source>
        <dbReference type="EMBL" id="GMA18470.1"/>
    </source>
</evidence>
<organism evidence="2 3">
    <name type="scientific">Arsenicicoccus piscis</name>
    <dbReference type="NCBI Taxonomy" id="673954"/>
    <lineage>
        <taxon>Bacteria</taxon>
        <taxon>Bacillati</taxon>
        <taxon>Actinomycetota</taxon>
        <taxon>Actinomycetes</taxon>
        <taxon>Micrococcales</taxon>
        <taxon>Intrasporangiaceae</taxon>
        <taxon>Arsenicicoccus</taxon>
    </lineage>
</organism>
<comment type="caution">
    <text evidence="2">The sequence shown here is derived from an EMBL/GenBank/DDBJ whole genome shotgun (WGS) entry which is preliminary data.</text>
</comment>
<dbReference type="InterPro" id="IPR009078">
    <property type="entry name" value="Ferritin-like_SF"/>
</dbReference>
<dbReference type="CDD" id="cd00657">
    <property type="entry name" value="Ferritin_like"/>
    <property type="match status" value="1"/>
</dbReference>
<feature type="domain" description="Ferritin-like" evidence="1">
    <location>
        <begin position="22"/>
        <end position="209"/>
    </location>
</feature>
<evidence type="ECO:0000259" key="1">
    <source>
        <dbReference type="Pfam" id="PF13794"/>
    </source>
</evidence>
<evidence type="ECO:0000313" key="3">
    <source>
        <dbReference type="Proteomes" id="UP001157109"/>
    </source>
</evidence>
<sequence>MSENPHASPVEPVDPAAGTPEQAAVVDLLGLLALGELTGFARLAADSDAAPTLTARAALGRHACREFGHYELLAERLRALGVEAAAAMAPFEPVLARFHERTLPATWAERLVKAHVGDSIATDFYREVAAYVDDDTRDLVLQVLDRGSAEDAGSVEGFLVSAIREAIATDPASSGRLALYGRRLVGEALAQAQQAVVERDALATLLVGGVPGRSADLAEVGRMFTRMTEAHTQRLANLGLAS</sequence>
<gene>
    <name evidence="2" type="ORF">GCM10025862_04910</name>
</gene>
<dbReference type="Proteomes" id="UP001157109">
    <property type="component" value="Unassembled WGS sequence"/>
</dbReference>
<dbReference type="Pfam" id="PF13794">
    <property type="entry name" value="MiaE_2"/>
    <property type="match status" value="1"/>
</dbReference>
<dbReference type="Gene3D" id="1.20.1260.10">
    <property type="match status" value="1"/>
</dbReference>